<protein>
    <recommendedName>
        <fullName evidence="12">Enoyl-[acyl-carrier-protein] reductase, mitochondrial</fullName>
        <ecNumber evidence="11">1.3.1.104</ecNumber>
    </recommendedName>
    <alternativeName>
        <fullName evidence="13">2-enoyl thioester reductase</fullName>
    </alternativeName>
</protein>
<dbReference type="AlphaFoldDB" id="A0A2C9JSX5"/>
<dbReference type="RefSeq" id="XP_013081349.2">
    <property type="nucleotide sequence ID" value="XM_013225895.2"/>
</dbReference>
<keyword evidence="7" id="KW-0560">Oxidoreductase</keyword>
<reference evidence="16" key="1">
    <citation type="submission" date="2020-05" db="UniProtKB">
        <authorList>
            <consortium name="EnsemblMetazoa"/>
        </authorList>
    </citation>
    <scope>IDENTIFICATION</scope>
    <source>
        <strain evidence="16">BB02</strain>
    </source>
</reference>
<dbReference type="GO" id="GO:0141148">
    <property type="term" value="F:enoyl-[acyl-carrier-protein] reductase (NADPH) activity"/>
    <property type="evidence" value="ECO:0007669"/>
    <property type="project" value="UniProtKB-EC"/>
</dbReference>
<evidence type="ECO:0000256" key="2">
    <source>
        <dbReference type="ARBA" id="ARBA00010371"/>
    </source>
</evidence>
<evidence type="ECO:0000256" key="4">
    <source>
        <dbReference type="ARBA" id="ARBA00022832"/>
    </source>
</evidence>
<feature type="domain" description="Enoyl reductase (ER)" evidence="15">
    <location>
        <begin position="44"/>
        <end position="366"/>
    </location>
</feature>
<organism evidence="16 17">
    <name type="scientific">Biomphalaria glabrata</name>
    <name type="common">Bloodfluke planorb</name>
    <name type="synonym">Freshwater snail</name>
    <dbReference type="NCBI Taxonomy" id="6526"/>
    <lineage>
        <taxon>Eukaryota</taxon>
        <taxon>Metazoa</taxon>
        <taxon>Spiralia</taxon>
        <taxon>Lophotrochozoa</taxon>
        <taxon>Mollusca</taxon>
        <taxon>Gastropoda</taxon>
        <taxon>Heterobranchia</taxon>
        <taxon>Euthyneura</taxon>
        <taxon>Panpulmonata</taxon>
        <taxon>Hygrophila</taxon>
        <taxon>Lymnaeoidea</taxon>
        <taxon>Planorbidae</taxon>
        <taxon>Biomphalaria</taxon>
    </lineage>
</organism>
<keyword evidence="10" id="KW-0275">Fatty acid biosynthesis</keyword>
<keyword evidence="8" id="KW-0443">Lipid metabolism</keyword>
<evidence type="ECO:0000256" key="9">
    <source>
        <dbReference type="ARBA" id="ARBA00023128"/>
    </source>
</evidence>
<dbReference type="PANTHER" id="PTHR43981:SF2">
    <property type="entry name" value="ENOYL-[ACYL-CARRIER-PROTEIN] REDUCTASE, MITOCHONDRIAL"/>
    <property type="match status" value="1"/>
</dbReference>
<dbReference type="InterPro" id="IPR011032">
    <property type="entry name" value="GroES-like_sf"/>
</dbReference>
<dbReference type="Pfam" id="PF08240">
    <property type="entry name" value="ADH_N"/>
    <property type="match status" value="1"/>
</dbReference>
<evidence type="ECO:0000256" key="13">
    <source>
        <dbReference type="ARBA" id="ARBA00042123"/>
    </source>
</evidence>
<dbReference type="GO" id="GO:0005739">
    <property type="term" value="C:mitochondrion"/>
    <property type="evidence" value="ECO:0007669"/>
    <property type="project" value="UniProtKB-SubCell"/>
</dbReference>
<dbReference type="VEuPathDB" id="VectorBase:BGLAX_030744"/>
<dbReference type="STRING" id="6526.A0A2C9JSX5"/>
<keyword evidence="5" id="KW-0521">NADP</keyword>
<sequence length="369" mass="40891">MAASVFLVCCKRSRSIIIQKHAFCNIRNAVRKLSSTQLFIENFGDPASVIKLKETEVSSHLNSREVLVKMEMSPINPSDINLIEGTYFIQPPLPFILGNEGVGRVIKLGNEVKGLEIGDLVIPSDTAWGTWQSYKVTKDEDIIKLPKDIPVLSAATISVNPCTAYRILKDYVNLKPGDVVIQNGANSGVGVSVIQLAKEWKITTINIVRDRPDFEQLKDSLLAFGADIVISESVLRSSDMKKILDSLPKKPELALNCIGGNSATELIRCLSQKGTMVTYGGMSKKPIVAPTGALIFKEITLCGYWNTNWNRLHQTDIVRYEMLSDLCNLIKKSKFVPPPVEFFPLSDYKSAILKAITGFKGRKIVFKLD</sequence>
<evidence type="ECO:0000256" key="1">
    <source>
        <dbReference type="ARBA" id="ARBA00004173"/>
    </source>
</evidence>
<dbReference type="FunFam" id="3.40.50.720:FF:000112">
    <property type="entry name" value="Enoyl-[acyl-carrier-protein] reductase 1, mitochondrial"/>
    <property type="match status" value="1"/>
</dbReference>
<dbReference type="CDD" id="cd08290">
    <property type="entry name" value="ETR"/>
    <property type="match status" value="1"/>
</dbReference>
<accession>A0A2C9JSX5</accession>
<dbReference type="InterPro" id="IPR020843">
    <property type="entry name" value="ER"/>
</dbReference>
<dbReference type="Gene3D" id="3.90.180.10">
    <property type="entry name" value="Medium-chain alcohol dehydrogenases, catalytic domain"/>
    <property type="match status" value="1"/>
</dbReference>
<dbReference type="SUPFAM" id="SSF50129">
    <property type="entry name" value="GroES-like"/>
    <property type="match status" value="1"/>
</dbReference>
<name>A0A2C9JSX5_BIOGL</name>
<dbReference type="InterPro" id="IPR013154">
    <property type="entry name" value="ADH-like_N"/>
</dbReference>
<dbReference type="InterPro" id="IPR013149">
    <property type="entry name" value="ADH-like_C"/>
</dbReference>
<evidence type="ECO:0000256" key="6">
    <source>
        <dbReference type="ARBA" id="ARBA00022946"/>
    </source>
</evidence>
<evidence type="ECO:0000256" key="14">
    <source>
        <dbReference type="ARBA" id="ARBA00048843"/>
    </source>
</evidence>
<evidence type="ECO:0000256" key="8">
    <source>
        <dbReference type="ARBA" id="ARBA00023098"/>
    </source>
</evidence>
<dbReference type="VEuPathDB" id="VectorBase:BGLB007536"/>
<keyword evidence="6" id="KW-0809">Transit peptide</keyword>
<comment type="similarity">
    <text evidence="2">Belongs to the zinc-containing alcohol dehydrogenase family. Quinone oxidoreductase subfamily.</text>
</comment>
<dbReference type="Pfam" id="PF00107">
    <property type="entry name" value="ADH_zinc_N"/>
    <property type="match status" value="1"/>
</dbReference>
<evidence type="ECO:0000256" key="7">
    <source>
        <dbReference type="ARBA" id="ARBA00023002"/>
    </source>
</evidence>
<comment type="catalytic activity">
    <reaction evidence="14">
        <text>a 2,3-saturated acyl-[ACP] + NADP(+) = a (2E)-enoyl-[ACP] + NADPH + H(+)</text>
        <dbReference type="Rhea" id="RHEA:22564"/>
        <dbReference type="Rhea" id="RHEA-COMP:9925"/>
        <dbReference type="Rhea" id="RHEA-COMP:9926"/>
        <dbReference type="ChEBI" id="CHEBI:15378"/>
        <dbReference type="ChEBI" id="CHEBI:57783"/>
        <dbReference type="ChEBI" id="CHEBI:58349"/>
        <dbReference type="ChEBI" id="CHEBI:78784"/>
        <dbReference type="ChEBI" id="CHEBI:78785"/>
        <dbReference type="EC" id="1.3.1.104"/>
    </reaction>
</comment>
<evidence type="ECO:0000259" key="15">
    <source>
        <dbReference type="SMART" id="SM00829"/>
    </source>
</evidence>
<evidence type="ECO:0000313" key="17">
    <source>
        <dbReference type="Proteomes" id="UP000076420"/>
    </source>
</evidence>
<keyword evidence="3" id="KW-0444">Lipid biosynthesis</keyword>
<dbReference type="InterPro" id="IPR036291">
    <property type="entry name" value="NAD(P)-bd_dom_sf"/>
</dbReference>
<gene>
    <name evidence="16" type="primary">106066806</name>
</gene>
<evidence type="ECO:0000256" key="12">
    <source>
        <dbReference type="ARBA" id="ARBA00041058"/>
    </source>
</evidence>
<dbReference type="Proteomes" id="UP000076420">
    <property type="component" value="Unassembled WGS sequence"/>
</dbReference>
<keyword evidence="4" id="KW-0276">Fatty acid metabolism</keyword>
<evidence type="ECO:0000256" key="10">
    <source>
        <dbReference type="ARBA" id="ARBA00023160"/>
    </source>
</evidence>
<dbReference type="GO" id="GO:0006633">
    <property type="term" value="P:fatty acid biosynthetic process"/>
    <property type="evidence" value="ECO:0007669"/>
    <property type="project" value="UniProtKB-KW"/>
</dbReference>
<evidence type="ECO:0000256" key="3">
    <source>
        <dbReference type="ARBA" id="ARBA00022516"/>
    </source>
</evidence>
<dbReference type="EnsemblMetazoa" id="BGLB007536-RB">
    <property type="protein sequence ID" value="BGLB007536-PB"/>
    <property type="gene ID" value="BGLB007536"/>
</dbReference>
<evidence type="ECO:0000256" key="11">
    <source>
        <dbReference type="ARBA" id="ARBA00038963"/>
    </source>
</evidence>
<dbReference type="SUPFAM" id="SSF51735">
    <property type="entry name" value="NAD(P)-binding Rossmann-fold domains"/>
    <property type="match status" value="1"/>
</dbReference>
<dbReference type="EC" id="1.3.1.104" evidence="11"/>
<dbReference type="Gene3D" id="3.40.50.720">
    <property type="entry name" value="NAD(P)-binding Rossmann-like Domain"/>
    <property type="match status" value="1"/>
</dbReference>
<dbReference type="OrthoDB" id="7482721at2759"/>
<evidence type="ECO:0000256" key="5">
    <source>
        <dbReference type="ARBA" id="ARBA00022857"/>
    </source>
</evidence>
<dbReference type="KEGG" id="bgt:106066806"/>
<comment type="subcellular location">
    <subcellularLocation>
        <location evidence="1">Mitochondrion</location>
    </subcellularLocation>
</comment>
<dbReference type="InterPro" id="IPR051034">
    <property type="entry name" value="Mito_Enoyl-ACP_Reductase"/>
</dbReference>
<dbReference type="PANTHER" id="PTHR43981">
    <property type="entry name" value="ENOYL-[ACYL-CARRIER-PROTEIN] REDUCTASE, MITOCHONDRIAL"/>
    <property type="match status" value="1"/>
</dbReference>
<proteinExistence type="inferred from homology"/>
<keyword evidence="9" id="KW-0496">Mitochondrion</keyword>
<evidence type="ECO:0000313" key="16">
    <source>
        <dbReference type="EnsemblMetazoa" id="BGLB007536-PB"/>
    </source>
</evidence>
<dbReference type="SMART" id="SM00829">
    <property type="entry name" value="PKS_ER"/>
    <property type="match status" value="1"/>
</dbReference>